<reference evidence="2 3" key="1">
    <citation type="submission" date="2023-02" db="EMBL/GenBank/DDBJ databases">
        <authorList>
            <person name="Olszewska D."/>
        </authorList>
    </citation>
    <scope>NUCLEOTIDE SEQUENCE [LARGE SCALE GENOMIC DNA]</scope>
    <source>
        <strain evidence="2 3">FDU301</strain>
    </source>
</reference>
<sequence length="167" mass="18074">MKNKMLRMMFAMFAVTLLLSGLSTPTVSHASAVSILGDSGGGGASRCFASDKSGTLKSGSKILLPGGNSNYGYCHIQELHMVKKGGSYKGKTQFNKFLDEGQLFSVAKSVVDSGTNGDSTKKGNYVKEKYVSSLNQNVRVIYTTYKGSKYKYSITSAYPIKRITHPK</sequence>
<dbReference type="EMBL" id="JARAOX010000167">
    <property type="protein sequence ID" value="MDD9783114.1"/>
    <property type="molecule type" value="Genomic_DNA"/>
</dbReference>
<dbReference type="Proteomes" id="UP001213771">
    <property type="component" value="Unassembled WGS sequence"/>
</dbReference>
<dbReference type="AlphaFoldDB" id="A0ABD4WS87"/>
<accession>A0ABD4WS87</accession>
<evidence type="ECO:0000256" key="1">
    <source>
        <dbReference type="SAM" id="SignalP"/>
    </source>
</evidence>
<evidence type="ECO:0000313" key="2">
    <source>
        <dbReference type="EMBL" id="MDD9783114.1"/>
    </source>
</evidence>
<name>A0ABD4WS87_PRIMG</name>
<gene>
    <name evidence="2" type="ORF">PVE99_11970</name>
</gene>
<organism evidence="2 3">
    <name type="scientific">Priestia megaterium</name>
    <name type="common">Bacillus megaterium</name>
    <dbReference type="NCBI Taxonomy" id="1404"/>
    <lineage>
        <taxon>Bacteria</taxon>
        <taxon>Bacillati</taxon>
        <taxon>Bacillota</taxon>
        <taxon>Bacilli</taxon>
        <taxon>Bacillales</taxon>
        <taxon>Bacillaceae</taxon>
        <taxon>Priestia</taxon>
    </lineage>
</organism>
<feature type="chain" id="PRO_5044763018" evidence="1">
    <location>
        <begin position="31"/>
        <end position="167"/>
    </location>
</feature>
<feature type="signal peptide" evidence="1">
    <location>
        <begin position="1"/>
        <end position="30"/>
    </location>
</feature>
<dbReference type="RefSeq" id="WP_098548696.1">
    <property type="nucleotide sequence ID" value="NZ_JARAOX010000167.1"/>
</dbReference>
<comment type="caution">
    <text evidence="2">The sequence shown here is derived from an EMBL/GenBank/DDBJ whole genome shotgun (WGS) entry which is preliminary data.</text>
</comment>
<protein>
    <submittedName>
        <fullName evidence="2">Uncharacterized protein</fullName>
    </submittedName>
</protein>
<keyword evidence="1" id="KW-0732">Signal</keyword>
<evidence type="ECO:0000313" key="3">
    <source>
        <dbReference type="Proteomes" id="UP001213771"/>
    </source>
</evidence>
<proteinExistence type="predicted"/>